<feature type="domain" description="Lactate/malate dehydrogenase C-terminal" evidence="13">
    <location>
        <begin position="161"/>
        <end position="321"/>
    </location>
</feature>
<feature type="binding site" evidence="10">
    <location>
        <position position="241"/>
    </location>
    <ligand>
        <name>NAD(+)</name>
        <dbReference type="ChEBI" id="CHEBI:57540"/>
    </ligand>
</feature>
<reference evidence="14" key="1">
    <citation type="submission" date="2021-02" db="EMBL/GenBank/DDBJ databases">
        <authorList>
            <person name="Dougan E. K."/>
            <person name="Rhodes N."/>
            <person name="Thang M."/>
            <person name="Chan C."/>
        </authorList>
    </citation>
    <scope>NUCLEOTIDE SEQUENCE</scope>
</reference>
<feature type="binding site" evidence="10">
    <location>
        <begin position="131"/>
        <end position="133"/>
    </location>
    <ligand>
        <name>NAD(+)</name>
        <dbReference type="ChEBI" id="CHEBI:57540"/>
    </ligand>
</feature>
<name>A0A813F3P2_POLGL</name>
<dbReference type="InterPro" id="IPR022383">
    <property type="entry name" value="Lactate/malate_DH_C"/>
</dbReference>
<dbReference type="InterPro" id="IPR001236">
    <property type="entry name" value="Lactate/malate_DH_N"/>
</dbReference>
<evidence type="ECO:0000256" key="8">
    <source>
        <dbReference type="PIRSR" id="PIRSR000102-1"/>
    </source>
</evidence>
<dbReference type="Pfam" id="PF00056">
    <property type="entry name" value="Ldh_1_N"/>
    <property type="match status" value="1"/>
</dbReference>
<dbReference type="InterPro" id="IPR001557">
    <property type="entry name" value="L-lactate/malate_DH"/>
</dbReference>
<dbReference type="AlphaFoldDB" id="A0A813F3P2"/>
<evidence type="ECO:0000256" key="4">
    <source>
        <dbReference type="ARBA" id="ARBA00022532"/>
    </source>
</evidence>
<dbReference type="Gene3D" id="3.90.110.10">
    <property type="entry name" value="Lactate dehydrogenase/glycoside hydrolase, family 4, C-terminal"/>
    <property type="match status" value="1"/>
</dbReference>
<dbReference type="GO" id="GO:0005737">
    <property type="term" value="C:cytoplasm"/>
    <property type="evidence" value="ECO:0007669"/>
    <property type="project" value="TreeGrafter"/>
</dbReference>
<comment type="subunit">
    <text evidence="2">Homodimer.</text>
</comment>
<dbReference type="FunFam" id="3.90.110.10:FF:000001">
    <property type="entry name" value="Malate dehydrogenase"/>
    <property type="match status" value="1"/>
</dbReference>
<dbReference type="InterPro" id="IPR015955">
    <property type="entry name" value="Lactate_DH/Glyco_Ohase_4_C"/>
</dbReference>
<dbReference type="GO" id="GO:0019752">
    <property type="term" value="P:carboxylic acid metabolic process"/>
    <property type="evidence" value="ECO:0007669"/>
    <property type="project" value="InterPro"/>
</dbReference>
<dbReference type="GO" id="GO:0006099">
    <property type="term" value="P:tricarboxylic acid cycle"/>
    <property type="evidence" value="ECO:0007669"/>
    <property type="project" value="UniProtKB-KW"/>
</dbReference>
<comment type="similarity">
    <text evidence="1">Belongs to the LDH/MDH superfamily. MDH type 1 family.</text>
</comment>
<evidence type="ECO:0000256" key="6">
    <source>
        <dbReference type="ARBA" id="ARBA00023027"/>
    </source>
</evidence>
<protein>
    <recommendedName>
        <fullName evidence="3">malate dehydrogenase</fullName>
        <ecNumber evidence="3">1.1.1.37</ecNumber>
    </recommendedName>
</protein>
<evidence type="ECO:0000256" key="3">
    <source>
        <dbReference type="ARBA" id="ARBA00012995"/>
    </source>
</evidence>
<gene>
    <name evidence="14" type="ORF">PGLA1383_LOCUS24047</name>
</gene>
<feature type="binding site" evidence="9">
    <location>
        <position position="133"/>
    </location>
    <ligand>
        <name>substrate</name>
    </ligand>
</feature>
<feature type="binding site" evidence="10">
    <location>
        <position position="108"/>
    </location>
    <ligand>
        <name>NAD(+)</name>
        <dbReference type="ChEBI" id="CHEBI:57540"/>
    </ligand>
</feature>
<dbReference type="Proteomes" id="UP000654075">
    <property type="component" value="Unassembled WGS sequence"/>
</dbReference>
<evidence type="ECO:0000256" key="1">
    <source>
        <dbReference type="ARBA" id="ARBA00008824"/>
    </source>
</evidence>
<feature type="binding site" evidence="9">
    <location>
        <position position="101"/>
    </location>
    <ligand>
        <name>substrate</name>
    </ligand>
</feature>
<evidence type="ECO:0000259" key="12">
    <source>
        <dbReference type="Pfam" id="PF00056"/>
    </source>
</evidence>
<keyword evidence="4" id="KW-0816">Tricarboxylic acid cycle</keyword>
<sequence length="330" mass="34250">MVAGNFKVCVVGGAGGIGQPLSMLMAMDPNVAELCVYDLTVSMVPAEGVAADLSHLNKKSKVKGYAFDMADRAIDKAAECLTGCHLVLVPAGVPRKPGQDRKDLLNINAGIAKNIVEACAKYCPEAVVALIVNPVNTVVPAMCELWKKKGLNPCKIVGVSTLDVVRASKFVHEITGAPIDGLEVPVIGGHAGTTILPLFSQCPAASAIPADKIPDLDTKVQNAGTVVVTAKNGKGSATLSMAYAGARLGKAVLAGLAGEASVECAYVASSVTELPYFASKVTFGKQGVETVHPIGDLSDYEKGRLAELTPILLEEITAGLEYAKENEFAC</sequence>
<evidence type="ECO:0000256" key="10">
    <source>
        <dbReference type="PIRSR" id="PIRSR000102-3"/>
    </source>
</evidence>
<evidence type="ECO:0000313" key="14">
    <source>
        <dbReference type="EMBL" id="CAE8606046.1"/>
    </source>
</evidence>
<feature type="active site" description="Proton acceptor" evidence="8">
    <location>
        <position position="190"/>
    </location>
</feature>
<keyword evidence="6 10" id="KW-0520">NAD</keyword>
<dbReference type="Gene3D" id="3.40.50.720">
    <property type="entry name" value="NAD(P)-binding Rossmann-like Domain"/>
    <property type="match status" value="1"/>
</dbReference>
<comment type="catalytic activity">
    <reaction evidence="7">
        <text>(S)-malate + NAD(+) = oxaloacetate + NADH + H(+)</text>
        <dbReference type="Rhea" id="RHEA:21432"/>
        <dbReference type="ChEBI" id="CHEBI:15378"/>
        <dbReference type="ChEBI" id="CHEBI:15589"/>
        <dbReference type="ChEBI" id="CHEBI:16452"/>
        <dbReference type="ChEBI" id="CHEBI:57540"/>
        <dbReference type="ChEBI" id="CHEBI:57945"/>
        <dbReference type="EC" id="1.1.1.37"/>
    </reaction>
</comment>
<dbReference type="EC" id="1.1.1.37" evidence="3"/>
<feature type="binding site" evidence="10">
    <location>
        <begin position="12"/>
        <end position="18"/>
    </location>
    <ligand>
        <name>NAD(+)</name>
        <dbReference type="ChEBI" id="CHEBI:57540"/>
    </ligand>
</feature>
<dbReference type="SUPFAM" id="SSF51735">
    <property type="entry name" value="NAD(P)-binding Rossmann-fold domains"/>
    <property type="match status" value="1"/>
</dbReference>
<dbReference type="OMA" id="CIVECAY"/>
<dbReference type="InterPro" id="IPR036291">
    <property type="entry name" value="NAD(P)-bd_dom_sf"/>
</dbReference>
<dbReference type="PANTHER" id="PTHR11540">
    <property type="entry name" value="MALATE AND LACTATE DEHYDROGENASE"/>
    <property type="match status" value="1"/>
</dbReference>
<evidence type="ECO:0000313" key="15">
    <source>
        <dbReference type="Proteomes" id="UP000654075"/>
    </source>
</evidence>
<dbReference type="InterPro" id="IPR010097">
    <property type="entry name" value="Malate_DH_type1"/>
</dbReference>
<evidence type="ECO:0000256" key="5">
    <source>
        <dbReference type="ARBA" id="ARBA00023002"/>
    </source>
</evidence>
<proteinExistence type="inferred from homology"/>
<dbReference type="CDD" id="cd01337">
    <property type="entry name" value="MDH_glyoxysomal_mitochondrial"/>
    <property type="match status" value="1"/>
</dbReference>
<keyword evidence="5 11" id="KW-0560">Oxidoreductase</keyword>
<evidence type="ECO:0000259" key="13">
    <source>
        <dbReference type="Pfam" id="PF02866"/>
    </source>
</evidence>
<evidence type="ECO:0000256" key="11">
    <source>
        <dbReference type="RuleBase" id="RU003369"/>
    </source>
</evidence>
<evidence type="ECO:0000256" key="9">
    <source>
        <dbReference type="PIRSR" id="PIRSR000102-2"/>
    </source>
</evidence>
<dbReference type="Pfam" id="PF02866">
    <property type="entry name" value="Ldh_1_C"/>
    <property type="match status" value="1"/>
</dbReference>
<dbReference type="EMBL" id="CAJNNV010018545">
    <property type="protein sequence ID" value="CAE8606046.1"/>
    <property type="molecule type" value="Genomic_DNA"/>
</dbReference>
<feature type="binding site" evidence="10">
    <location>
        <position position="38"/>
    </location>
    <ligand>
        <name>NAD(+)</name>
        <dbReference type="ChEBI" id="CHEBI:57540"/>
    </ligand>
</feature>
<feature type="binding site" evidence="9">
    <location>
        <position position="166"/>
    </location>
    <ligand>
        <name>substrate</name>
    </ligand>
</feature>
<dbReference type="NCBIfam" id="TIGR01772">
    <property type="entry name" value="MDH_euk_gproteo"/>
    <property type="match status" value="1"/>
</dbReference>
<feature type="domain" description="Lactate/malate dehydrogenase N-terminal" evidence="12">
    <location>
        <begin position="7"/>
        <end position="158"/>
    </location>
</feature>
<dbReference type="PIRSF" id="PIRSF000102">
    <property type="entry name" value="Lac_mal_DH"/>
    <property type="match status" value="1"/>
</dbReference>
<feature type="binding site" evidence="9">
    <location>
        <position position="95"/>
    </location>
    <ligand>
        <name>substrate</name>
    </ligand>
</feature>
<dbReference type="SUPFAM" id="SSF56327">
    <property type="entry name" value="LDH C-terminal domain-like"/>
    <property type="match status" value="1"/>
</dbReference>
<dbReference type="FunFam" id="3.40.50.720:FF:000268">
    <property type="entry name" value="Malate dehydrogenase"/>
    <property type="match status" value="1"/>
</dbReference>
<evidence type="ECO:0000256" key="7">
    <source>
        <dbReference type="ARBA" id="ARBA00048313"/>
    </source>
</evidence>
<evidence type="ECO:0000256" key="2">
    <source>
        <dbReference type="ARBA" id="ARBA00011738"/>
    </source>
</evidence>
<dbReference type="OrthoDB" id="4069699at2759"/>
<dbReference type="GO" id="GO:0030060">
    <property type="term" value="F:L-malate dehydrogenase (NAD+) activity"/>
    <property type="evidence" value="ECO:0007669"/>
    <property type="project" value="UniProtKB-EC"/>
</dbReference>
<organism evidence="14 15">
    <name type="scientific">Polarella glacialis</name>
    <name type="common">Dinoflagellate</name>
    <dbReference type="NCBI Taxonomy" id="89957"/>
    <lineage>
        <taxon>Eukaryota</taxon>
        <taxon>Sar</taxon>
        <taxon>Alveolata</taxon>
        <taxon>Dinophyceae</taxon>
        <taxon>Suessiales</taxon>
        <taxon>Suessiaceae</taxon>
        <taxon>Polarella</taxon>
    </lineage>
</organism>
<comment type="caution">
    <text evidence="14">The sequence shown here is derived from an EMBL/GenBank/DDBJ whole genome shotgun (WGS) entry which is preliminary data.</text>
</comment>
<accession>A0A813F3P2</accession>
<dbReference type="PANTHER" id="PTHR11540:SF16">
    <property type="entry name" value="MALATE DEHYDROGENASE, MITOCHONDRIAL"/>
    <property type="match status" value="1"/>
</dbReference>
<keyword evidence="15" id="KW-1185">Reference proteome</keyword>